<feature type="region of interest" description="Disordered" evidence="1">
    <location>
        <begin position="42"/>
        <end position="73"/>
    </location>
</feature>
<evidence type="ECO:0000313" key="4">
    <source>
        <dbReference type="Proteomes" id="UP000807306"/>
    </source>
</evidence>
<organism evidence="3 4">
    <name type="scientific">Crepidotus variabilis</name>
    <dbReference type="NCBI Taxonomy" id="179855"/>
    <lineage>
        <taxon>Eukaryota</taxon>
        <taxon>Fungi</taxon>
        <taxon>Dikarya</taxon>
        <taxon>Basidiomycota</taxon>
        <taxon>Agaricomycotina</taxon>
        <taxon>Agaricomycetes</taxon>
        <taxon>Agaricomycetidae</taxon>
        <taxon>Agaricales</taxon>
        <taxon>Agaricineae</taxon>
        <taxon>Crepidotaceae</taxon>
        <taxon>Crepidotus</taxon>
    </lineage>
</organism>
<keyword evidence="2" id="KW-0732">Signal</keyword>
<evidence type="ECO:0000313" key="3">
    <source>
        <dbReference type="EMBL" id="KAF9528940.1"/>
    </source>
</evidence>
<evidence type="ECO:0000256" key="2">
    <source>
        <dbReference type="SAM" id="SignalP"/>
    </source>
</evidence>
<feature type="chain" id="PRO_5040502067" description="Secreted protein" evidence="2">
    <location>
        <begin position="24"/>
        <end position="86"/>
    </location>
</feature>
<keyword evidence="4" id="KW-1185">Reference proteome</keyword>
<proteinExistence type="predicted"/>
<feature type="compositionally biased region" description="Basic residues" evidence="1">
    <location>
        <begin position="64"/>
        <end position="73"/>
    </location>
</feature>
<accession>A0A9P6EHB9</accession>
<dbReference type="Proteomes" id="UP000807306">
    <property type="component" value="Unassembled WGS sequence"/>
</dbReference>
<feature type="signal peptide" evidence="2">
    <location>
        <begin position="1"/>
        <end position="23"/>
    </location>
</feature>
<evidence type="ECO:0008006" key="5">
    <source>
        <dbReference type="Google" id="ProtNLM"/>
    </source>
</evidence>
<reference evidence="3" key="1">
    <citation type="submission" date="2020-11" db="EMBL/GenBank/DDBJ databases">
        <authorList>
            <consortium name="DOE Joint Genome Institute"/>
            <person name="Ahrendt S."/>
            <person name="Riley R."/>
            <person name="Andreopoulos W."/>
            <person name="Labutti K."/>
            <person name="Pangilinan J."/>
            <person name="Ruiz-Duenas F.J."/>
            <person name="Barrasa J.M."/>
            <person name="Sanchez-Garcia M."/>
            <person name="Camarero S."/>
            <person name="Miyauchi S."/>
            <person name="Serrano A."/>
            <person name="Linde D."/>
            <person name="Babiker R."/>
            <person name="Drula E."/>
            <person name="Ayuso-Fernandez I."/>
            <person name="Pacheco R."/>
            <person name="Padilla G."/>
            <person name="Ferreira P."/>
            <person name="Barriuso J."/>
            <person name="Kellner H."/>
            <person name="Castanera R."/>
            <person name="Alfaro M."/>
            <person name="Ramirez L."/>
            <person name="Pisabarro A.G."/>
            <person name="Kuo A."/>
            <person name="Tritt A."/>
            <person name="Lipzen A."/>
            <person name="He G."/>
            <person name="Yan M."/>
            <person name="Ng V."/>
            <person name="Cullen D."/>
            <person name="Martin F."/>
            <person name="Rosso M.-N."/>
            <person name="Henrissat B."/>
            <person name="Hibbett D."/>
            <person name="Martinez A.T."/>
            <person name="Grigoriev I.V."/>
        </authorList>
    </citation>
    <scope>NUCLEOTIDE SEQUENCE</scope>
    <source>
        <strain evidence="3">CBS 506.95</strain>
    </source>
</reference>
<name>A0A9P6EHB9_9AGAR</name>
<feature type="compositionally biased region" description="Basic and acidic residues" evidence="1">
    <location>
        <begin position="42"/>
        <end position="54"/>
    </location>
</feature>
<evidence type="ECO:0000256" key="1">
    <source>
        <dbReference type="SAM" id="MobiDB-lite"/>
    </source>
</evidence>
<sequence>MLLNARFAALVVFCGVAVNPLCSNGTTGVHAAVIARDAQRDGVDNHSNDVDQKQTHFSSPWSHKTNHSSSKHKVVSLRASNYLLGG</sequence>
<protein>
    <recommendedName>
        <fullName evidence="5">Secreted protein</fullName>
    </recommendedName>
</protein>
<gene>
    <name evidence="3" type="ORF">CPB83DRAFT_853468</name>
</gene>
<dbReference type="EMBL" id="MU157849">
    <property type="protein sequence ID" value="KAF9528940.1"/>
    <property type="molecule type" value="Genomic_DNA"/>
</dbReference>
<comment type="caution">
    <text evidence="3">The sequence shown here is derived from an EMBL/GenBank/DDBJ whole genome shotgun (WGS) entry which is preliminary data.</text>
</comment>
<dbReference type="AlphaFoldDB" id="A0A9P6EHB9"/>